<feature type="region of interest" description="Disordered" evidence="1">
    <location>
        <begin position="406"/>
        <end position="497"/>
    </location>
</feature>
<keyword evidence="4" id="KW-1185">Reference proteome</keyword>
<reference evidence="3 4" key="1">
    <citation type="journal article" date="2019" name="Nat. Ecol. Evol.">
        <title>Megaphylogeny resolves global patterns of mushroom evolution.</title>
        <authorList>
            <person name="Varga T."/>
            <person name="Krizsan K."/>
            <person name="Foldi C."/>
            <person name="Dima B."/>
            <person name="Sanchez-Garcia M."/>
            <person name="Sanchez-Ramirez S."/>
            <person name="Szollosi G.J."/>
            <person name="Szarkandi J.G."/>
            <person name="Papp V."/>
            <person name="Albert L."/>
            <person name="Andreopoulos W."/>
            <person name="Angelini C."/>
            <person name="Antonin V."/>
            <person name="Barry K.W."/>
            <person name="Bougher N.L."/>
            <person name="Buchanan P."/>
            <person name="Buyck B."/>
            <person name="Bense V."/>
            <person name="Catcheside P."/>
            <person name="Chovatia M."/>
            <person name="Cooper J."/>
            <person name="Damon W."/>
            <person name="Desjardin D."/>
            <person name="Finy P."/>
            <person name="Geml J."/>
            <person name="Haridas S."/>
            <person name="Hughes K."/>
            <person name="Justo A."/>
            <person name="Karasinski D."/>
            <person name="Kautmanova I."/>
            <person name="Kiss B."/>
            <person name="Kocsube S."/>
            <person name="Kotiranta H."/>
            <person name="LaButti K.M."/>
            <person name="Lechner B.E."/>
            <person name="Liimatainen K."/>
            <person name="Lipzen A."/>
            <person name="Lukacs Z."/>
            <person name="Mihaltcheva S."/>
            <person name="Morgado L.N."/>
            <person name="Niskanen T."/>
            <person name="Noordeloos M.E."/>
            <person name="Ohm R.A."/>
            <person name="Ortiz-Santana B."/>
            <person name="Ovrebo C."/>
            <person name="Racz N."/>
            <person name="Riley R."/>
            <person name="Savchenko A."/>
            <person name="Shiryaev A."/>
            <person name="Soop K."/>
            <person name="Spirin V."/>
            <person name="Szebenyi C."/>
            <person name="Tomsovsky M."/>
            <person name="Tulloss R.E."/>
            <person name="Uehling J."/>
            <person name="Grigoriev I.V."/>
            <person name="Vagvolgyi C."/>
            <person name="Papp T."/>
            <person name="Martin F.M."/>
            <person name="Miettinen O."/>
            <person name="Hibbett D.S."/>
            <person name="Nagy L.G."/>
        </authorList>
    </citation>
    <scope>NUCLEOTIDE SEQUENCE [LARGE SCALE GENOMIC DNA]</scope>
    <source>
        <strain evidence="3 4">CBS 962.96</strain>
    </source>
</reference>
<gene>
    <name evidence="3" type="ORF">K435DRAFT_959573</name>
</gene>
<dbReference type="AlphaFoldDB" id="A0A4V4HIP6"/>
<dbReference type="GO" id="GO:0000123">
    <property type="term" value="C:histone acetyltransferase complex"/>
    <property type="evidence" value="ECO:0007669"/>
    <property type="project" value="UniProtKB-ARBA"/>
</dbReference>
<sequence length="644" mass="71689">MDISSSNPPAQVRQRRVLPSRSRRAGPGAGVGNCDADQMILDTHRRKLEDVPLIPENTRFFLATSASLAPPEASSSRIVINKHSEDRYFDRPEVIKAFRQQTNIETPEFVDINETREVLSRFRARDTDEATMDTSDAAYERRHRKYETMEKRQRLRELEKLKHEQYKLKERIEQLRSMDPSAFLTLPASCFTPIPGHVPVGDDESSANALANNVNGAAAIHEGERRRKEMLEVAQTLENRYRVLLPPERHVKKLANTPTQATGQLPVHSEFDIPISRAPSARPSKKVPVDDGESEVEDDNPERAPPEERLKLKIKMPPKRQSDINKPTRVVVPKKIAHAPSPPPATIEDHPYFPPDIPQSTPIASSDQDNSELVPAPAPMDIIDAHPPSFPDTTVPAIAVLESNTETVDSVHAPNESSSIAIEKNERALARTSESVQPPRKRVKVAPLTSASESPLESASALIPREPSVPPITTLGGESISAPVERRSSKSAQSRAAPKKAPVCQLVVVAKRSVGHVNPRGNIRHNMAFGFKVPPELDMELTYELPLWLLMDDEFQKRAAKHHPNTGVLDPDFHLDPQFIDDVRRASTEPDEDGNVEMKSSKDAILDDELSSLDSDAIKKDESVEIRNADVESEDEVVTSRDER</sequence>
<accession>A0A4V4HIP6</accession>
<feature type="region of interest" description="Disordered" evidence="1">
    <location>
        <begin position="274"/>
        <end position="309"/>
    </location>
</feature>
<feature type="region of interest" description="Disordered" evidence="1">
    <location>
        <begin position="1"/>
        <end position="33"/>
    </location>
</feature>
<feature type="compositionally biased region" description="Basic residues" evidence="1">
    <location>
        <begin position="13"/>
        <end position="24"/>
    </location>
</feature>
<feature type="compositionally biased region" description="Polar residues" evidence="1">
    <location>
        <begin position="358"/>
        <end position="368"/>
    </location>
</feature>
<dbReference type="SMART" id="SM01300">
    <property type="entry name" value="PEHE"/>
    <property type="match status" value="1"/>
</dbReference>
<feature type="domain" description="PEHE" evidence="2">
    <location>
        <begin position="104"/>
        <end position="243"/>
    </location>
</feature>
<dbReference type="InterPro" id="IPR029332">
    <property type="entry name" value="PEHE_dom"/>
</dbReference>
<name>A0A4V4HIP6_DENBC</name>
<proteinExistence type="predicted"/>
<dbReference type="EMBL" id="ML179037">
    <property type="protein sequence ID" value="THV07486.1"/>
    <property type="molecule type" value="Genomic_DNA"/>
</dbReference>
<evidence type="ECO:0000313" key="4">
    <source>
        <dbReference type="Proteomes" id="UP000297245"/>
    </source>
</evidence>
<feature type="compositionally biased region" description="Acidic residues" evidence="1">
    <location>
        <begin position="290"/>
        <end position="300"/>
    </location>
</feature>
<dbReference type="Proteomes" id="UP000297245">
    <property type="component" value="Unassembled WGS sequence"/>
</dbReference>
<protein>
    <recommendedName>
        <fullName evidence="2">PEHE domain-containing protein</fullName>
    </recommendedName>
</protein>
<organism evidence="3 4">
    <name type="scientific">Dendrothele bispora (strain CBS 962.96)</name>
    <dbReference type="NCBI Taxonomy" id="1314807"/>
    <lineage>
        <taxon>Eukaryota</taxon>
        <taxon>Fungi</taxon>
        <taxon>Dikarya</taxon>
        <taxon>Basidiomycota</taxon>
        <taxon>Agaricomycotina</taxon>
        <taxon>Agaricomycetes</taxon>
        <taxon>Agaricomycetidae</taxon>
        <taxon>Agaricales</taxon>
        <taxon>Agaricales incertae sedis</taxon>
        <taxon>Dendrothele</taxon>
    </lineage>
</organism>
<evidence type="ECO:0000259" key="2">
    <source>
        <dbReference type="SMART" id="SM01300"/>
    </source>
</evidence>
<feature type="region of interest" description="Disordered" evidence="1">
    <location>
        <begin position="337"/>
        <end position="391"/>
    </location>
</feature>
<feature type="region of interest" description="Disordered" evidence="1">
    <location>
        <begin position="587"/>
        <end position="607"/>
    </location>
</feature>
<evidence type="ECO:0000313" key="3">
    <source>
        <dbReference type="EMBL" id="THV07486.1"/>
    </source>
</evidence>
<evidence type="ECO:0000256" key="1">
    <source>
        <dbReference type="SAM" id="MobiDB-lite"/>
    </source>
</evidence>
<feature type="compositionally biased region" description="Low complexity" evidence="1">
    <location>
        <begin position="447"/>
        <end position="462"/>
    </location>
</feature>
<dbReference type="OrthoDB" id="2555515at2759"/>